<dbReference type="GO" id="GO:0006364">
    <property type="term" value="P:rRNA processing"/>
    <property type="evidence" value="ECO:0007669"/>
    <property type="project" value="UniProtKB-KW"/>
</dbReference>
<dbReference type="PROSITE" id="PS01149">
    <property type="entry name" value="PSI_RSU"/>
    <property type="match status" value="1"/>
</dbReference>
<dbReference type="InterPro" id="IPR050343">
    <property type="entry name" value="RsuA_PseudoU_synthase"/>
</dbReference>
<evidence type="ECO:0000256" key="6">
    <source>
        <dbReference type="ARBA" id="ARBA00037590"/>
    </source>
</evidence>
<dbReference type="GO" id="GO:0160136">
    <property type="term" value="F:16S rRNA pseudouridine(516) synthase activity"/>
    <property type="evidence" value="ECO:0007669"/>
    <property type="project" value="UniProtKB-EC"/>
</dbReference>
<gene>
    <name evidence="10" type="ORF">D934_03560</name>
</gene>
<comment type="similarity">
    <text evidence="1 8">Belongs to the pseudouridine synthase RsuA family.</text>
</comment>
<evidence type="ECO:0000256" key="1">
    <source>
        <dbReference type="ARBA" id="ARBA00008348"/>
    </source>
</evidence>
<keyword evidence="3 7" id="KW-0694">RNA-binding</keyword>
<evidence type="ECO:0000256" key="5">
    <source>
        <dbReference type="ARBA" id="ARBA00036749"/>
    </source>
</evidence>
<reference evidence="10 11" key="1">
    <citation type="submission" date="2013-08" db="EMBL/GenBank/DDBJ databases">
        <authorList>
            <person name="Stouthamer R."/>
            <person name="Nunney L."/>
        </authorList>
    </citation>
    <scope>NUCLEOTIDE SEQUENCE [LARGE SCALE GENOMIC DNA]</scope>
    <source>
        <strain evidence="11">ann-1</strain>
    </source>
</reference>
<dbReference type="InterPro" id="IPR006145">
    <property type="entry name" value="PsdUridine_synth_RsuA/RluA"/>
</dbReference>
<dbReference type="RefSeq" id="WP_020852452.1">
    <property type="nucleotide sequence ID" value="NZ_CP006696.1"/>
</dbReference>
<dbReference type="Proteomes" id="UP000027215">
    <property type="component" value="Chromosome"/>
</dbReference>
<dbReference type="InterPro" id="IPR020103">
    <property type="entry name" value="PsdUridine_synth_cat_dom_sf"/>
</dbReference>
<dbReference type="SUPFAM" id="SSF55120">
    <property type="entry name" value="Pseudouridine synthase"/>
    <property type="match status" value="1"/>
</dbReference>
<dbReference type="Gene3D" id="3.30.70.1560">
    <property type="entry name" value="Alpha-L RNA-binding motif"/>
    <property type="match status" value="1"/>
</dbReference>
<keyword evidence="4 8" id="KW-0413">Isomerase</keyword>
<dbReference type="NCBIfam" id="TIGR00093">
    <property type="entry name" value="pseudouridine synthase"/>
    <property type="match status" value="1"/>
</dbReference>
<organism evidence="10 11">
    <name type="scientific">Xylella fastidiosa subsp. sandyi Ann-1</name>
    <dbReference type="NCBI Taxonomy" id="155920"/>
    <lineage>
        <taxon>Bacteria</taxon>
        <taxon>Pseudomonadati</taxon>
        <taxon>Pseudomonadota</taxon>
        <taxon>Gammaproteobacteria</taxon>
        <taxon>Lysobacterales</taxon>
        <taxon>Lysobacteraceae</taxon>
        <taxon>Xylella</taxon>
    </lineage>
</organism>
<dbReference type="GO" id="GO:0003723">
    <property type="term" value="F:RNA binding"/>
    <property type="evidence" value="ECO:0007669"/>
    <property type="project" value="UniProtKB-KW"/>
</dbReference>
<evidence type="ECO:0000256" key="8">
    <source>
        <dbReference type="RuleBase" id="RU003887"/>
    </source>
</evidence>
<dbReference type="EMBL" id="CP006696">
    <property type="protein sequence ID" value="AIC09599.1"/>
    <property type="molecule type" value="Genomic_DNA"/>
</dbReference>
<comment type="function">
    <text evidence="6">Responsible for synthesis of pseudouridine from uracil-516 in 16S ribosomal RNA.</text>
</comment>
<dbReference type="CDD" id="cd02553">
    <property type="entry name" value="PseudoU_synth_RsuA"/>
    <property type="match status" value="1"/>
</dbReference>
<keyword evidence="2" id="KW-0698">rRNA processing</keyword>
<dbReference type="InterPro" id="IPR036986">
    <property type="entry name" value="S4_RNA-bd_sf"/>
</dbReference>
<dbReference type="InterPro" id="IPR018496">
    <property type="entry name" value="PsdUridine_synth_RsuA/RluB_CS"/>
</dbReference>
<dbReference type="PROSITE" id="PS50889">
    <property type="entry name" value="S4"/>
    <property type="match status" value="1"/>
</dbReference>
<evidence type="ECO:0000256" key="4">
    <source>
        <dbReference type="ARBA" id="ARBA00023235"/>
    </source>
</evidence>
<evidence type="ECO:0000313" key="10">
    <source>
        <dbReference type="EMBL" id="AIC09599.1"/>
    </source>
</evidence>
<evidence type="ECO:0000256" key="2">
    <source>
        <dbReference type="ARBA" id="ARBA00022552"/>
    </source>
</evidence>
<dbReference type="EC" id="5.4.99.-" evidence="8"/>
<protein>
    <recommendedName>
        <fullName evidence="8">Pseudouridine synthase</fullName>
        <ecNumber evidence="8">5.4.99.-</ecNumber>
    </recommendedName>
</protein>
<dbReference type="AlphaFoldDB" id="A0A060GYQ1"/>
<accession>A0A060GYQ1</accession>
<evidence type="ECO:0000259" key="9">
    <source>
        <dbReference type="Pfam" id="PF00849"/>
    </source>
</evidence>
<evidence type="ECO:0000256" key="7">
    <source>
        <dbReference type="PROSITE-ProRule" id="PRU00182"/>
    </source>
</evidence>
<dbReference type="PATRIC" id="fig|155920.8.peg.849"/>
<dbReference type="PANTHER" id="PTHR47683">
    <property type="entry name" value="PSEUDOURIDINE SYNTHASE FAMILY PROTEIN-RELATED"/>
    <property type="match status" value="1"/>
</dbReference>
<dbReference type="Gene3D" id="3.10.290.10">
    <property type="entry name" value="RNA-binding S4 domain"/>
    <property type="match status" value="1"/>
</dbReference>
<dbReference type="InterPro" id="IPR000748">
    <property type="entry name" value="PsdUridine_synth_RsuA/RluB/E/F"/>
</dbReference>
<evidence type="ECO:0000313" key="11">
    <source>
        <dbReference type="Proteomes" id="UP000027215"/>
    </source>
</evidence>
<dbReference type="PANTHER" id="PTHR47683:SF4">
    <property type="entry name" value="PSEUDOURIDINE SYNTHASE"/>
    <property type="match status" value="1"/>
</dbReference>
<dbReference type="Pfam" id="PF00849">
    <property type="entry name" value="PseudoU_synth_2"/>
    <property type="match status" value="1"/>
</dbReference>
<dbReference type="InterPro" id="IPR020094">
    <property type="entry name" value="TruA/RsuA/RluB/E/F_N"/>
</dbReference>
<feature type="domain" description="Pseudouridine synthase RsuA/RluA-like" evidence="9">
    <location>
        <begin position="61"/>
        <end position="191"/>
    </location>
</feature>
<dbReference type="InterPro" id="IPR042092">
    <property type="entry name" value="PsdUridine_s_RsuA/RluB/E/F_cat"/>
</dbReference>
<dbReference type="KEGG" id="xfs:D934_03560"/>
<dbReference type="GO" id="GO:0001522">
    <property type="term" value="P:pseudouridine synthesis"/>
    <property type="evidence" value="ECO:0007669"/>
    <property type="project" value="InterPro"/>
</dbReference>
<dbReference type="HOGENOM" id="CLU_024979_1_2_6"/>
<name>A0A060GYQ1_XYLFS</name>
<evidence type="ECO:0000256" key="3">
    <source>
        <dbReference type="ARBA" id="ARBA00022884"/>
    </source>
</evidence>
<sequence length="236" mass="25987">MKLLKYIANLGYGSRKEVARIFRDGRITNGEGEVLYADDHVQHTAVRFDGEPLDPPPGLMVMLHKPSGYICSTKDAGRLVYDLLPARFRLRSPLLSTVGRLDGDTSGLLLLTDDGALLHRMISPKTHLPKVYEATLVQALRGDEATLFASGTLLLDGDTKPLQPAVLEVLGPCQVRLTLYEGRYHQVRRMFGATGNRVNTLHRSAIGGLVLDGLPEGQWRVLEAQDLAMLFSQGSR</sequence>
<comment type="catalytic activity">
    <reaction evidence="5">
        <text>uridine(516) in 16S rRNA = pseudouridine(516) in 16S rRNA</text>
        <dbReference type="Rhea" id="RHEA:38867"/>
        <dbReference type="Rhea" id="RHEA-COMP:10089"/>
        <dbReference type="Rhea" id="RHEA-COMP:10090"/>
        <dbReference type="ChEBI" id="CHEBI:65314"/>
        <dbReference type="ChEBI" id="CHEBI:65315"/>
        <dbReference type="EC" id="5.4.99.19"/>
    </reaction>
</comment>
<proteinExistence type="inferred from homology"/>
<dbReference type="Gene3D" id="3.30.70.580">
    <property type="entry name" value="Pseudouridine synthase I, catalytic domain, N-terminal subdomain"/>
    <property type="match status" value="1"/>
</dbReference>